<name>A0A8U0TDT7_MUSPF</name>
<dbReference type="GO" id="GO:0006412">
    <property type="term" value="P:translation"/>
    <property type="evidence" value="ECO:0007669"/>
    <property type="project" value="InterPro"/>
</dbReference>
<dbReference type="Proteomes" id="UP000000715">
    <property type="component" value="Unplaced"/>
</dbReference>
<dbReference type="AlphaFoldDB" id="A0A8U0TDT7"/>
<reference evidence="2" key="1">
    <citation type="submission" date="2025-08" db="UniProtKB">
        <authorList>
            <consortium name="RefSeq"/>
        </authorList>
    </citation>
    <scope>IDENTIFICATION</scope>
    <source>
        <tissue evidence="2">Brain</tissue>
    </source>
</reference>
<gene>
    <name evidence="2" type="primary">LOC101690266</name>
</gene>
<evidence type="ECO:0000313" key="2">
    <source>
        <dbReference type="RefSeq" id="XP_012913804.1"/>
    </source>
</evidence>
<dbReference type="GO" id="GO:0005840">
    <property type="term" value="C:ribosome"/>
    <property type="evidence" value="ECO:0007669"/>
    <property type="project" value="InterPro"/>
</dbReference>
<proteinExistence type="predicted"/>
<keyword evidence="1" id="KW-1185">Reference proteome</keyword>
<dbReference type="PANTHER" id="PTHR10052">
    <property type="entry name" value="60S RIBOSOMAL PROTEIN L18A"/>
    <property type="match status" value="1"/>
</dbReference>
<dbReference type="InterPro" id="IPR021138">
    <property type="entry name" value="Ribosomal_eL20_eukaryotes"/>
</dbReference>
<sequence>MGDCESRERAAKAMGTLPHCDSTPRWCGAFPIPPNAAPPLYTPHANLFIESCCHQVPLQKKMKKSLGEIVYCDQRFEKFPLWLKNLGTCLRYDCPCRTHNRYKEYPDRPLWALSPQVYVPEQTATSRRSFCDFSLTHLSKLHSIECYQKQN</sequence>
<dbReference type="GeneID" id="101690266"/>
<evidence type="ECO:0000313" key="1">
    <source>
        <dbReference type="Proteomes" id="UP000000715"/>
    </source>
</evidence>
<accession>A0A8U0TDT7</accession>
<dbReference type="KEGG" id="mpuf:101690266"/>
<protein>
    <submittedName>
        <fullName evidence="2">60S ribosomal protein L18a-like</fullName>
    </submittedName>
</protein>
<dbReference type="GO" id="GO:0003735">
    <property type="term" value="F:structural constituent of ribosome"/>
    <property type="evidence" value="ECO:0007669"/>
    <property type="project" value="InterPro"/>
</dbReference>
<dbReference type="RefSeq" id="XP_012913804.1">
    <property type="nucleotide sequence ID" value="XM_013058350.1"/>
</dbReference>
<organism evidence="1 2">
    <name type="scientific">Mustela putorius furo</name>
    <name type="common">European domestic ferret</name>
    <name type="synonym">Mustela furo</name>
    <dbReference type="NCBI Taxonomy" id="9669"/>
    <lineage>
        <taxon>Eukaryota</taxon>
        <taxon>Metazoa</taxon>
        <taxon>Chordata</taxon>
        <taxon>Craniata</taxon>
        <taxon>Vertebrata</taxon>
        <taxon>Euteleostomi</taxon>
        <taxon>Mammalia</taxon>
        <taxon>Eutheria</taxon>
        <taxon>Laurasiatheria</taxon>
        <taxon>Carnivora</taxon>
        <taxon>Caniformia</taxon>
        <taxon>Musteloidea</taxon>
        <taxon>Mustelidae</taxon>
        <taxon>Mustelinae</taxon>
        <taxon>Mustela</taxon>
    </lineage>
</organism>